<comment type="similarity">
    <text evidence="1">Belongs to the 3-hydroxyacyl-CoA dehydrogenase family.</text>
</comment>
<dbReference type="FunFam" id="3.40.50.720:FF:000009">
    <property type="entry name" value="Fatty oxidation complex, alpha subunit"/>
    <property type="match status" value="1"/>
</dbReference>
<dbReference type="RefSeq" id="WP_011178305.1">
    <property type="nucleotide sequence ID" value="NC_005877.1"/>
</dbReference>
<dbReference type="InterPro" id="IPR036291">
    <property type="entry name" value="NAD(P)-bd_dom_sf"/>
</dbReference>
<dbReference type="Gene3D" id="1.10.1040.10">
    <property type="entry name" value="N-(1-d-carboxylethyl)-l-norvaline Dehydrogenase, domain 2"/>
    <property type="match status" value="1"/>
</dbReference>
<feature type="domain" description="3-hydroxyacyl-CoA dehydrogenase C-terminal" evidence="5">
    <location>
        <begin position="176"/>
        <end position="272"/>
    </location>
</feature>
<dbReference type="InterPro" id="IPR006108">
    <property type="entry name" value="3HC_DH_C"/>
</dbReference>
<organism evidence="7 8">
    <name type="scientific">Picrophilus torridus (strain ATCC 700027 / DSM 9790 / JCM 10055 / NBRC 100828 / KAW 2/3)</name>
    <dbReference type="NCBI Taxonomy" id="1122961"/>
    <lineage>
        <taxon>Archaea</taxon>
        <taxon>Methanobacteriati</taxon>
        <taxon>Thermoplasmatota</taxon>
        <taxon>Thermoplasmata</taxon>
        <taxon>Thermoplasmatales</taxon>
        <taxon>Picrophilaceae</taxon>
        <taxon>Picrophilus</taxon>
    </lineage>
</organism>
<evidence type="ECO:0000259" key="6">
    <source>
        <dbReference type="Pfam" id="PF02737"/>
    </source>
</evidence>
<feature type="binding site" evidence="4">
    <location>
        <position position="133"/>
    </location>
    <ligand>
        <name>NAD(+)</name>
        <dbReference type="ChEBI" id="CHEBI:57540"/>
    </ligand>
</feature>
<dbReference type="PANTHER" id="PTHR48075">
    <property type="entry name" value="3-HYDROXYACYL-COA DEHYDROGENASE FAMILY PROTEIN"/>
    <property type="match status" value="1"/>
</dbReference>
<protein>
    <submittedName>
        <fullName evidence="7">3-hydroxybutyryl-CoA dehydrogenase</fullName>
        <ecNumber evidence="7">1.1.1.157</ecNumber>
    </submittedName>
</protein>
<dbReference type="InParanoid" id="Q6KYW3"/>
<evidence type="ECO:0000256" key="3">
    <source>
        <dbReference type="PIRSR" id="PIRSR000105-1"/>
    </source>
</evidence>
<accession>Q6KYW3</accession>
<proteinExistence type="inferred from homology"/>
<dbReference type="STRING" id="263820.PTO1504"/>
<dbReference type="GeneID" id="2844741"/>
<feature type="binding site" evidence="4">
    <location>
        <position position="86"/>
    </location>
    <ligand>
        <name>NAD(+)</name>
        <dbReference type="ChEBI" id="CHEBI:57540"/>
    </ligand>
</feature>
<evidence type="ECO:0000313" key="8">
    <source>
        <dbReference type="Proteomes" id="UP000000438"/>
    </source>
</evidence>
<dbReference type="PANTHER" id="PTHR48075:SF5">
    <property type="entry name" value="3-HYDROXYBUTYRYL-COA DEHYDROGENASE"/>
    <property type="match status" value="1"/>
</dbReference>
<dbReference type="SUPFAM" id="SSF48179">
    <property type="entry name" value="6-phosphogluconate dehydrogenase C-terminal domain-like"/>
    <property type="match status" value="1"/>
</dbReference>
<keyword evidence="2 7" id="KW-0560">Oxidoreductase</keyword>
<feature type="binding site" evidence="4">
    <location>
        <position position="264"/>
    </location>
    <ligand>
        <name>NAD(+)</name>
        <dbReference type="ChEBI" id="CHEBI:57540"/>
    </ligand>
</feature>
<dbReference type="PROSITE" id="PS00067">
    <property type="entry name" value="3HCDH"/>
    <property type="match status" value="1"/>
</dbReference>
<evidence type="ECO:0000313" key="7">
    <source>
        <dbReference type="EMBL" id="AAT44089.1"/>
    </source>
</evidence>
<dbReference type="EMBL" id="AE017261">
    <property type="protein sequence ID" value="AAT44089.1"/>
    <property type="molecule type" value="Genomic_DNA"/>
</dbReference>
<dbReference type="GO" id="GO:0008691">
    <property type="term" value="F:3-hydroxybutyryl-CoA dehydrogenase activity"/>
    <property type="evidence" value="ECO:0007669"/>
    <property type="project" value="UniProtKB-EC"/>
</dbReference>
<sequence length="273" mass="30447">MRVTVIGAGTMGSGIAEVFALNNHEVLLSDVSNDILNNGRKKIEASLEKFKEKGRIKSVEDVLEKISMNTDINAQESDLYIEAVLERIDVKRDVLSRIRSDSIIATNTSSISITYLSKFVRNPEKFIGMHFFNPPPIMSLIEIVRGNSTSDETTKRIVDISRSLGKTPVEVNDFPGFVSNRVLMAMLREAIIAYEENVASAEGIDTVMKLGMNHPMGPLELSDFIGLDVVYDIMNVLYNDTGSERFKPPITLRNLVYAGKLGRKTGEGFYKYK</sequence>
<dbReference type="InterPro" id="IPR008927">
    <property type="entry name" value="6-PGluconate_DH-like_C_sf"/>
</dbReference>
<dbReference type="InterPro" id="IPR022694">
    <property type="entry name" value="3-OHacyl-CoA_DH"/>
</dbReference>
<dbReference type="GO" id="GO:0006631">
    <property type="term" value="P:fatty acid metabolic process"/>
    <property type="evidence" value="ECO:0007669"/>
    <property type="project" value="InterPro"/>
</dbReference>
<dbReference type="EC" id="1.1.1.157" evidence="7"/>
<reference evidence="7 8" key="1">
    <citation type="journal article" date="2004" name="Proc. Natl. Acad. Sci. U.S.A.">
        <title>Genome sequence of Picrophilus torridus and its implications for life around pH 0.</title>
        <authorList>
            <person name="Futterer O."/>
            <person name="Angelov A."/>
            <person name="Liesegang H."/>
            <person name="Gottschalk G."/>
            <person name="Schleper C."/>
            <person name="Schepers B."/>
            <person name="Dock C."/>
            <person name="Antranikian G."/>
            <person name="Liebl W."/>
        </authorList>
    </citation>
    <scope>NUCLEOTIDE SEQUENCE [LARGE SCALE GENOMIC DNA]</scope>
    <source>
        <strain evidence="8">ATCC 700027 / DSM 9790 / JCM 10055 / NBRC 100828</strain>
    </source>
</reference>
<dbReference type="InterPro" id="IPR013328">
    <property type="entry name" value="6PGD_dom2"/>
</dbReference>
<dbReference type="PATRIC" id="fig|263820.9.peg.1559"/>
<feature type="site" description="Important for catalytic activity" evidence="3">
    <location>
        <position position="130"/>
    </location>
</feature>
<dbReference type="PaxDb" id="263820-PTO1504"/>
<dbReference type="eggNOG" id="arCOG00250">
    <property type="taxonomic scope" value="Archaea"/>
</dbReference>
<feature type="binding site" evidence="4">
    <location>
        <position position="109"/>
    </location>
    <ligand>
        <name>NAD(+)</name>
        <dbReference type="ChEBI" id="CHEBI:57540"/>
    </ligand>
</feature>
<evidence type="ECO:0000259" key="5">
    <source>
        <dbReference type="Pfam" id="PF00725"/>
    </source>
</evidence>
<dbReference type="HOGENOM" id="CLU_009834_2_0_2"/>
<dbReference type="Gene3D" id="3.40.50.720">
    <property type="entry name" value="NAD(P)-binding Rossmann-like Domain"/>
    <property type="match status" value="1"/>
</dbReference>
<dbReference type="PIRSF" id="PIRSF000105">
    <property type="entry name" value="HCDH"/>
    <property type="match status" value="1"/>
</dbReference>
<keyword evidence="4" id="KW-0520">NAD</keyword>
<dbReference type="InterPro" id="IPR006180">
    <property type="entry name" value="3-OHacyl-CoA_DH_CS"/>
</dbReference>
<dbReference type="InterPro" id="IPR006176">
    <property type="entry name" value="3-OHacyl-CoA_DH_NAD-bd"/>
</dbReference>
<name>Q6KYW3_PICTO</name>
<dbReference type="OrthoDB" id="51300at2157"/>
<feature type="binding site" evidence="4">
    <location>
        <begin position="7"/>
        <end position="12"/>
    </location>
    <ligand>
        <name>NAD(+)</name>
        <dbReference type="ChEBI" id="CHEBI:57540"/>
    </ligand>
</feature>
<evidence type="ECO:0000256" key="1">
    <source>
        <dbReference type="ARBA" id="ARBA00009463"/>
    </source>
</evidence>
<dbReference type="AlphaFoldDB" id="Q6KYW3"/>
<evidence type="ECO:0000256" key="2">
    <source>
        <dbReference type="ARBA" id="ARBA00023002"/>
    </source>
</evidence>
<feature type="binding site" evidence="4">
    <location>
        <position position="91"/>
    </location>
    <ligand>
        <name>NAD(+)</name>
        <dbReference type="ChEBI" id="CHEBI:57540"/>
    </ligand>
</feature>
<dbReference type="SUPFAM" id="SSF51735">
    <property type="entry name" value="NAD(P)-binding Rossmann-fold domains"/>
    <property type="match status" value="1"/>
</dbReference>
<dbReference type="GO" id="GO:0070403">
    <property type="term" value="F:NAD+ binding"/>
    <property type="evidence" value="ECO:0007669"/>
    <property type="project" value="InterPro"/>
</dbReference>
<dbReference type="Pfam" id="PF02737">
    <property type="entry name" value="3HCDH_N"/>
    <property type="match status" value="1"/>
</dbReference>
<dbReference type="Proteomes" id="UP000000438">
    <property type="component" value="Chromosome"/>
</dbReference>
<gene>
    <name evidence="7" type="ordered locus">PTO1504</name>
</gene>
<feature type="binding site" evidence="4">
    <location>
        <position position="30"/>
    </location>
    <ligand>
        <name>NAD(+)</name>
        <dbReference type="ChEBI" id="CHEBI:57540"/>
    </ligand>
</feature>
<evidence type="ECO:0000256" key="4">
    <source>
        <dbReference type="PIRSR" id="PIRSR000105-2"/>
    </source>
</evidence>
<feature type="domain" description="3-hydroxyacyl-CoA dehydrogenase NAD binding" evidence="6">
    <location>
        <begin position="3"/>
        <end position="173"/>
    </location>
</feature>
<dbReference type="KEGG" id="pto:PTO1504"/>
<dbReference type="Pfam" id="PF00725">
    <property type="entry name" value="3HCDH"/>
    <property type="match status" value="1"/>
</dbReference>